<dbReference type="RefSeq" id="XP_028883770.1">
    <property type="nucleotide sequence ID" value="XM_029024947.1"/>
</dbReference>
<dbReference type="AlphaFoldDB" id="A0A1X0NYE6"/>
<dbReference type="EMBL" id="NBCO01000011">
    <property type="protein sequence ID" value="ORC89704.1"/>
    <property type="molecule type" value="Genomic_DNA"/>
</dbReference>
<gene>
    <name evidence="1" type="ORF">TM35_000112380</name>
</gene>
<organism evidence="1 2">
    <name type="scientific">Trypanosoma theileri</name>
    <dbReference type="NCBI Taxonomy" id="67003"/>
    <lineage>
        <taxon>Eukaryota</taxon>
        <taxon>Discoba</taxon>
        <taxon>Euglenozoa</taxon>
        <taxon>Kinetoplastea</taxon>
        <taxon>Metakinetoplastina</taxon>
        <taxon>Trypanosomatida</taxon>
        <taxon>Trypanosomatidae</taxon>
        <taxon>Trypanosoma</taxon>
    </lineage>
</organism>
<proteinExistence type="predicted"/>
<dbReference type="SUPFAM" id="SSF50182">
    <property type="entry name" value="Sm-like ribonucleoproteins"/>
    <property type="match status" value="1"/>
</dbReference>
<dbReference type="OrthoDB" id="273307at2759"/>
<dbReference type="Proteomes" id="UP000192257">
    <property type="component" value="Unassembled WGS sequence"/>
</dbReference>
<comment type="caution">
    <text evidence="1">The sequence shown here is derived from an EMBL/GenBank/DDBJ whole genome shotgun (WGS) entry which is preliminary data.</text>
</comment>
<accession>A0A1X0NYE6</accession>
<protein>
    <submittedName>
        <fullName evidence="1">Uncharacterized protein</fullName>
    </submittedName>
</protein>
<keyword evidence="2" id="KW-1185">Reference proteome</keyword>
<dbReference type="VEuPathDB" id="TriTrypDB:TM35_000112380"/>
<sequence length="109" mass="12277">MSGNVKFNAVAPALAKKKSEKAQSILPHDFLLSLHGRRVIVFLSYKDHELEGRLTAVDADKGDIFLEEVVHYVWNRGVGQHGKEGTREELRRCKSAMVNSRYIEMIAPA</sequence>
<dbReference type="GeneID" id="39984727"/>
<evidence type="ECO:0000313" key="1">
    <source>
        <dbReference type="EMBL" id="ORC89704.1"/>
    </source>
</evidence>
<evidence type="ECO:0000313" key="2">
    <source>
        <dbReference type="Proteomes" id="UP000192257"/>
    </source>
</evidence>
<reference evidence="1 2" key="1">
    <citation type="submission" date="2017-03" db="EMBL/GenBank/DDBJ databases">
        <title>An alternative strategy for trypanosome survival in the mammalian bloodstream revealed through genome and transcriptome analysis of the ubiquitous bovine parasite Trypanosoma (Megatrypanum) theileri.</title>
        <authorList>
            <person name="Kelly S."/>
            <person name="Ivens A."/>
            <person name="Mott A."/>
            <person name="O'Neill E."/>
            <person name="Emms D."/>
            <person name="Macleod O."/>
            <person name="Voorheis P."/>
            <person name="Matthews J."/>
            <person name="Matthews K."/>
            <person name="Carrington M."/>
        </authorList>
    </citation>
    <scope>NUCLEOTIDE SEQUENCE [LARGE SCALE GENOMIC DNA]</scope>
    <source>
        <strain evidence="1">Edinburgh</strain>
    </source>
</reference>
<dbReference type="InterPro" id="IPR010920">
    <property type="entry name" value="LSM_dom_sf"/>
</dbReference>
<name>A0A1X0NYE6_9TRYP</name>